<comment type="caution">
    <text evidence="1">The sequence shown here is derived from an EMBL/GenBank/DDBJ whole genome shotgun (WGS) entry which is preliminary data.</text>
</comment>
<dbReference type="EMBL" id="JBICCN010000118">
    <property type="protein sequence ID" value="KAL3092429.1"/>
    <property type="molecule type" value="Genomic_DNA"/>
</dbReference>
<keyword evidence="2" id="KW-1185">Reference proteome</keyword>
<evidence type="ECO:0000313" key="2">
    <source>
        <dbReference type="Proteomes" id="UP001620645"/>
    </source>
</evidence>
<sequence>MRLELENVVDTHNNLLGKDDQSSTALKQKLVVELRRLNALLFIYNRVRMGMDSSGELALNSFLWSLDEPLYAGKFVHFLVEGADFCVSVKVGEKVRICPDLERYNMLGQLIKQIMATSTPEKVVGQIKFEFSDKNEQINNFEALFGPNGILATPAAEESRNEFSVTESDRRVIGQIEKSGEKRHKKHMKRKIIWEKMYKLRNCNRQSAQFELQLVHEESLAPRREGPPKLLTLKIRKCQ</sequence>
<accession>A0ABD2JP95</accession>
<protein>
    <submittedName>
        <fullName evidence="1">Uncharacterized protein</fullName>
    </submittedName>
</protein>
<organism evidence="1 2">
    <name type="scientific">Heterodera schachtii</name>
    <name type="common">Sugarbeet cyst nematode worm</name>
    <name type="synonym">Tylenchus schachtii</name>
    <dbReference type="NCBI Taxonomy" id="97005"/>
    <lineage>
        <taxon>Eukaryota</taxon>
        <taxon>Metazoa</taxon>
        <taxon>Ecdysozoa</taxon>
        <taxon>Nematoda</taxon>
        <taxon>Chromadorea</taxon>
        <taxon>Rhabditida</taxon>
        <taxon>Tylenchina</taxon>
        <taxon>Tylenchomorpha</taxon>
        <taxon>Tylenchoidea</taxon>
        <taxon>Heteroderidae</taxon>
        <taxon>Heteroderinae</taxon>
        <taxon>Heterodera</taxon>
    </lineage>
</organism>
<reference evidence="1 2" key="1">
    <citation type="submission" date="2024-10" db="EMBL/GenBank/DDBJ databases">
        <authorList>
            <person name="Kim D."/>
        </authorList>
    </citation>
    <scope>NUCLEOTIDE SEQUENCE [LARGE SCALE GENOMIC DNA]</scope>
    <source>
        <strain evidence="1">Taebaek</strain>
    </source>
</reference>
<dbReference type="AlphaFoldDB" id="A0ABD2JP95"/>
<gene>
    <name evidence="1" type="ORF">niasHS_007638</name>
</gene>
<evidence type="ECO:0000313" key="1">
    <source>
        <dbReference type="EMBL" id="KAL3092429.1"/>
    </source>
</evidence>
<name>A0ABD2JP95_HETSC</name>
<proteinExistence type="predicted"/>
<dbReference type="Proteomes" id="UP001620645">
    <property type="component" value="Unassembled WGS sequence"/>
</dbReference>